<feature type="chain" id="PRO_5042275668" description="LamG-like jellyroll fold domain-containing protein" evidence="1">
    <location>
        <begin position="19"/>
        <end position="268"/>
    </location>
</feature>
<dbReference type="Proteomes" id="UP000182101">
    <property type="component" value="Plasmid pAMCP48-600"/>
</dbReference>
<dbReference type="Gene3D" id="2.60.120.200">
    <property type="match status" value="1"/>
</dbReference>
<dbReference type="SUPFAM" id="SSF49899">
    <property type="entry name" value="Concanavalin A-like lectins/glucanases"/>
    <property type="match status" value="1"/>
</dbReference>
<keyword evidence="1" id="KW-0732">Signal</keyword>
<evidence type="ECO:0000256" key="1">
    <source>
        <dbReference type="SAM" id="SignalP"/>
    </source>
</evidence>
<keyword evidence="2" id="KW-0614">Plasmid</keyword>
<accession>A0AAC9JER2</accession>
<protein>
    <recommendedName>
        <fullName evidence="4">LamG-like jellyroll fold domain-containing protein</fullName>
    </recommendedName>
</protein>
<geneLocation type="plasmid" evidence="3">
    <name>pamcp48-600</name>
</geneLocation>
<dbReference type="InterPro" id="IPR013320">
    <property type="entry name" value="ConA-like_dom_sf"/>
</dbReference>
<sequence length="268" mass="29597">MRKTLITALMLTPFVAQAELVARWDFDSVNDGVFSDRTNTYSGSTDATSVDGILGDALYFDGTQLATITFPYFPTGDFTVSFWADIDVTIDQGLFSLENDTGTSHDRHIGVIDSDGYARVWNRESVQTMSKPDYEGDEPIQETYFTIPDDYSDKQWHQWVMTVEKGVGTSIYIDGHLVSQRTDIDYSGFDWSENILLGYSIDVGRHNQEAEGDFSGGFALGAIDELAIYDTGMTQAEVMALNDVPSPLVGLFSLTGIALLLSRKGRPA</sequence>
<evidence type="ECO:0000313" key="3">
    <source>
        <dbReference type="Proteomes" id="UP000182101"/>
    </source>
</evidence>
<dbReference type="AlphaFoldDB" id="A0AAC9JER2"/>
<organism evidence="2 3">
    <name type="scientific">Alteromonas mediterranea</name>
    <dbReference type="NCBI Taxonomy" id="314275"/>
    <lineage>
        <taxon>Bacteria</taxon>
        <taxon>Pseudomonadati</taxon>
        <taxon>Pseudomonadota</taxon>
        <taxon>Gammaproteobacteria</taxon>
        <taxon>Alteromonadales</taxon>
        <taxon>Alteromonadaceae</taxon>
        <taxon>Alteromonas/Salinimonas group</taxon>
        <taxon>Alteromonas</taxon>
    </lineage>
</organism>
<feature type="signal peptide" evidence="1">
    <location>
        <begin position="1"/>
        <end position="18"/>
    </location>
</feature>
<proteinExistence type="predicted"/>
<evidence type="ECO:0000313" key="2">
    <source>
        <dbReference type="EMBL" id="APD91956.1"/>
    </source>
</evidence>
<dbReference type="Pfam" id="PF13385">
    <property type="entry name" value="Laminin_G_3"/>
    <property type="match status" value="1"/>
</dbReference>
<gene>
    <name evidence="2" type="ORF">BM524_18725</name>
</gene>
<dbReference type="RefSeq" id="WP_071960566.1">
    <property type="nucleotide sequence ID" value="NZ_CP018025.1"/>
</dbReference>
<name>A0AAC9JER2_9ALTE</name>
<evidence type="ECO:0008006" key="4">
    <source>
        <dbReference type="Google" id="ProtNLM"/>
    </source>
</evidence>
<reference evidence="2 3" key="1">
    <citation type="submission" date="2016-11" db="EMBL/GenBank/DDBJ databases">
        <title>Networking in microbes: conjugative elements and plasmids in the genus Alteromonas.</title>
        <authorList>
            <person name="Lopez-Perez M."/>
            <person name="Ramon-Marco N."/>
            <person name="Rodriguez-Valera F."/>
        </authorList>
    </citation>
    <scope>NUCLEOTIDE SEQUENCE [LARGE SCALE GENOMIC DNA]</scope>
    <source>
        <strain evidence="2 3">CP48</strain>
        <plasmid evidence="3">pamcp48-600</plasmid>
    </source>
</reference>
<dbReference type="EMBL" id="CP018025">
    <property type="protein sequence ID" value="APD91956.1"/>
    <property type="molecule type" value="Genomic_DNA"/>
</dbReference>